<feature type="compositionally biased region" description="Basic and acidic residues" evidence="1">
    <location>
        <begin position="82"/>
        <end position="98"/>
    </location>
</feature>
<evidence type="ECO:0000313" key="3">
    <source>
        <dbReference type="Proteomes" id="UP001206925"/>
    </source>
</evidence>
<dbReference type="EMBL" id="JAMZMK010007738">
    <property type="protein sequence ID" value="KAI7743370.1"/>
    <property type="molecule type" value="Genomic_DNA"/>
</dbReference>
<proteinExistence type="predicted"/>
<gene>
    <name evidence="2" type="ORF">M8C21_003553</name>
</gene>
<protein>
    <submittedName>
        <fullName evidence="2">Uncharacterized protein</fullName>
    </submittedName>
</protein>
<keyword evidence="3" id="KW-1185">Reference proteome</keyword>
<dbReference type="Proteomes" id="UP001206925">
    <property type="component" value="Unassembled WGS sequence"/>
</dbReference>
<feature type="region of interest" description="Disordered" evidence="1">
    <location>
        <begin position="74"/>
        <end position="98"/>
    </location>
</feature>
<organism evidence="2 3">
    <name type="scientific">Ambrosia artemisiifolia</name>
    <name type="common">Common ragweed</name>
    <dbReference type="NCBI Taxonomy" id="4212"/>
    <lineage>
        <taxon>Eukaryota</taxon>
        <taxon>Viridiplantae</taxon>
        <taxon>Streptophyta</taxon>
        <taxon>Embryophyta</taxon>
        <taxon>Tracheophyta</taxon>
        <taxon>Spermatophyta</taxon>
        <taxon>Magnoliopsida</taxon>
        <taxon>eudicotyledons</taxon>
        <taxon>Gunneridae</taxon>
        <taxon>Pentapetalae</taxon>
        <taxon>asterids</taxon>
        <taxon>campanulids</taxon>
        <taxon>Asterales</taxon>
        <taxon>Asteraceae</taxon>
        <taxon>Asteroideae</taxon>
        <taxon>Heliantheae alliance</taxon>
        <taxon>Heliantheae</taxon>
        <taxon>Ambrosia</taxon>
    </lineage>
</organism>
<dbReference type="AlphaFoldDB" id="A0AAD5CLF7"/>
<name>A0AAD5CLF7_AMBAR</name>
<accession>A0AAD5CLF7</accession>
<comment type="caution">
    <text evidence="2">The sequence shown here is derived from an EMBL/GenBank/DDBJ whole genome shotgun (WGS) entry which is preliminary data.</text>
</comment>
<feature type="non-terminal residue" evidence="2">
    <location>
        <position position="98"/>
    </location>
</feature>
<reference evidence="2" key="1">
    <citation type="submission" date="2022-06" db="EMBL/GenBank/DDBJ databases">
        <title>Uncovering the hologenomic basis of an extraordinary plant invasion.</title>
        <authorList>
            <person name="Bieker V.C."/>
            <person name="Martin M.D."/>
            <person name="Gilbert T."/>
            <person name="Hodgins K."/>
            <person name="Battlay P."/>
            <person name="Petersen B."/>
            <person name="Wilson J."/>
        </authorList>
    </citation>
    <scope>NUCLEOTIDE SEQUENCE</scope>
    <source>
        <strain evidence="2">AA19_3_7</strain>
        <tissue evidence="2">Leaf</tissue>
    </source>
</reference>
<sequence length="98" mass="10739">KPSSSPNLLSSLISCIPTTATARNLNRPRCRPDLTLPLPASGTAINNCFSCKPITTIVVSCDVFYRLLCNRHRQASTPPPSEPRDVKEHPSNDSKPLR</sequence>
<evidence type="ECO:0000313" key="2">
    <source>
        <dbReference type="EMBL" id="KAI7743370.1"/>
    </source>
</evidence>
<evidence type="ECO:0000256" key="1">
    <source>
        <dbReference type="SAM" id="MobiDB-lite"/>
    </source>
</evidence>